<feature type="region of interest" description="Disordered" evidence="1">
    <location>
        <begin position="174"/>
        <end position="200"/>
    </location>
</feature>
<dbReference type="OMA" id="MQQNDSE"/>
<dbReference type="RefSeq" id="XP_022110597.1">
    <property type="nucleotide sequence ID" value="XM_022254905.1"/>
</dbReference>
<proteinExistence type="predicted"/>
<dbReference type="Pfam" id="PF14560">
    <property type="entry name" value="Ubiquitin_2"/>
    <property type="match status" value="1"/>
</dbReference>
<keyword evidence="2" id="KW-0812">Transmembrane</keyword>
<dbReference type="InterPro" id="IPR029071">
    <property type="entry name" value="Ubiquitin-like_domsf"/>
</dbReference>
<keyword evidence="2" id="KW-0472">Membrane</keyword>
<dbReference type="InterPro" id="IPR000626">
    <property type="entry name" value="Ubiquitin-like_dom"/>
</dbReference>
<dbReference type="KEGG" id="aplc:110990089"/>
<feature type="domain" description="Ubiquitin-like" evidence="3">
    <location>
        <begin position="231"/>
        <end position="304"/>
    </location>
</feature>
<dbReference type="AlphaFoldDB" id="A0A8B7ZZR4"/>
<dbReference type="GeneID" id="110990089"/>
<protein>
    <submittedName>
        <fullName evidence="5">Uncharacterized protein LOC110990089</fullName>
    </submittedName>
</protein>
<evidence type="ECO:0000313" key="4">
    <source>
        <dbReference type="Proteomes" id="UP000694845"/>
    </source>
</evidence>
<evidence type="ECO:0000256" key="1">
    <source>
        <dbReference type="SAM" id="MobiDB-lite"/>
    </source>
</evidence>
<evidence type="ECO:0000256" key="2">
    <source>
        <dbReference type="SAM" id="Phobius"/>
    </source>
</evidence>
<evidence type="ECO:0000313" key="5">
    <source>
        <dbReference type="RefSeq" id="XP_022110597.1"/>
    </source>
</evidence>
<dbReference type="Proteomes" id="UP000694845">
    <property type="component" value="Unplaced"/>
</dbReference>
<feature type="transmembrane region" description="Helical" evidence="2">
    <location>
        <begin position="327"/>
        <end position="347"/>
    </location>
</feature>
<feature type="compositionally biased region" description="Polar residues" evidence="1">
    <location>
        <begin position="432"/>
        <end position="441"/>
    </location>
</feature>
<reference evidence="5" key="1">
    <citation type="submission" date="2025-08" db="UniProtKB">
        <authorList>
            <consortium name="RefSeq"/>
        </authorList>
    </citation>
    <scope>IDENTIFICATION</scope>
</reference>
<keyword evidence="2" id="KW-1133">Transmembrane helix</keyword>
<dbReference type="CDD" id="cd17039">
    <property type="entry name" value="Ubl_ubiquitin_like"/>
    <property type="match status" value="2"/>
</dbReference>
<organism evidence="4 5">
    <name type="scientific">Acanthaster planci</name>
    <name type="common">Crown-of-thorns starfish</name>
    <dbReference type="NCBI Taxonomy" id="133434"/>
    <lineage>
        <taxon>Eukaryota</taxon>
        <taxon>Metazoa</taxon>
        <taxon>Echinodermata</taxon>
        <taxon>Eleutherozoa</taxon>
        <taxon>Asterozoa</taxon>
        <taxon>Asteroidea</taxon>
        <taxon>Valvatacea</taxon>
        <taxon>Valvatida</taxon>
        <taxon>Acanthasteridae</taxon>
        <taxon>Acanthaster</taxon>
    </lineage>
</organism>
<accession>A0A8B7ZZR4</accession>
<dbReference type="PROSITE" id="PS50053">
    <property type="entry name" value="UBIQUITIN_2"/>
    <property type="match status" value="2"/>
</dbReference>
<evidence type="ECO:0000259" key="3">
    <source>
        <dbReference type="PROSITE" id="PS50053"/>
    </source>
</evidence>
<gene>
    <name evidence="5" type="primary">LOC110990089</name>
</gene>
<dbReference type="SUPFAM" id="SSF54236">
    <property type="entry name" value="Ubiquitin-like"/>
    <property type="match status" value="2"/>
</dbReference>
<feature type="region of interest" description="Disordered" evidence="1">
    <location>
        <begin position="46"/>
        <end position="72"/>
    </location>
</feature>
<sequence length="472" mass="53162">MSQKTIQQLDEDSKATGVVYNHSNAKLFTRKSKVRKRRKEGFLSAFPCRKNEPSPSLTTMKPKRKPVSKSITSNTKQKLQVCVRTHLPQGPKTLCFHLNLETTISSLKRLIYRKIGVQPQRQRLNIRRNVQLCELLTLRENGVGDDEISLSVDELTEDGPKAFSYFNRNLSIPRRSEKAPARATRRNQSRELNKQKGETISEVQTQIDEPARGSEGPRVPRYRHVKQKLQIFILNPLLRGPRTLCFHLEPETPISFLKESIHRKIGVHPKHQRLLIRRNARSFQLLDLLTLNDCGVQQDENISVCLPTDGLLGGGQKAYPSPTIEPATVAILFWSVSLAAIVVWILWRKQRKTSTRELNDKVPLSTTTGEDDEKGTGNETEMQQNDSEEDPSVSTVSDGDPVDDGYDGSKETLITKGQVQDPLLGIEKQQNERGQTSSEATASGGDPAEHAVDRCADVLKTLYMTTDSWTNH</sequence>
<feature type="region of interest" description="Disordered" evidence="1">
    <location>
        <begin position="356"/>
        <end position="452"/>
    </location>
</feature>
<keyword evidence="4" id="KW-1185">Reference proteome</keyword>
<feature type="domain" description="Ubiquitin-like" evidence="3">
    <location>
        <begin position="79"/>
        <end position="145"/>
    </location>
</feature>
<name>A0A8B7ZZR4_ACAPL</name>
<dbReference type="Gene3D" id="3.10.20.90">
    <property type="entry name" value="Phosphatidylinositol 3-kinase Catalytic Subunit, Chain A, domain 1"/>
    <property type="match status" value="2"/>
</dbReference>
<feature type="compositionally biased region" description="Basic and acidic residues" evidence="1">
    <location>
        <begin position="188"/>
        <end position="199"/>
    </location>
</feature>